<dbReference type="InterPro" id="IPR007419">
    <property type="entry name" value="BFD-like_2Fe2S-bd_dom"/>
</dbReference>
<dbReference type="Pfam" id="PF04324">
    <property type="entry name" value="Fer2_BFD"/>
    <property type="match status" value="1"/>
</dbReference>
<name>A0ABX2TA95_9PROT</name>
<sequence>MYVCICSAFNEKKVKEALDAGARSTASVFRHIGTSVQCGKCVPTVRDMVRDHCVGDCAHCPNADDHAVAANQDTPSYVPMAAE</sequence>
<dbReference type="Gene3D" id="1.10.10.1100">
    <property type="entry name" value="BFD-like [2Fe-2S]-binding domain"/>
    <property type="match status" value="1"/>
</dbReference>
<feature type="domain" description="BFD-like [2Fe-2S]-binding" evidence="1">
    <location>
        <begin position="2"/>
        <end position="49"/>
    </location>
</feature>
<comment type="caution">
    <text evidence="2">The sequence shown here is derived from an EMBL/GenBank/DDBJ whole genome shotgun (WGS) entry which is preliminary data.</text>
</comment>
<evidence type="ECO:0000313" key="3">
    <source>
        <dbReference type="Proteomes" id="UP000584642"/>
    </source>
</evidence>
<dbReference type="InterPro" id="IPR041854">
    <property type="entry name" value="BFD-like_2Fe2S-bd_dom_sf"/>
</dbReference>
<evidence type="ECO:0000313" key="2">
    <source>
        <dbReference type="EMBL" id="NYZ21210.1"/>
    </source>
</evidence>
<proteinExistence type="predicted"/>
<gene>
    <name evidence="2" type="ORF">HND93_15950</name>
</gene>
<evidence type="ECO:0000259" key="1">
    <source>
        <dbReference type="Pfam" id="PF04324"/>
    </source>
</evidence>
<reference evidence="2 3" key="1">
    <citation type="submission" date="2020-05" db="EMBL/GenBank/DDBJ databases">
        <title>Azospirillum oleiclasticum sp. nov, a nitrogen-fixing and heavy crude oil-emulsifying bacterium isolated from the crude oil of Yumen Oilfield.</title>
        <authorList>
            <person name="Wu D."/>
            <person name="Cai M."/>
            <person name="Zhang X."/>
        </authorList>
    </citation>
    <scope>NUCLEOTIDE SEQUENCE [LARGE SCALE GENOMIC DNA]</scope>
    <source>
        <strain evidence="2 3">ROY-1-1-2</strain>
    </source>
</reference>
<organism evidence="2 3">
    <name type="scientific">Azospirillum oleiclasticum</name>
    <dbReference type="NCBI Taxonomy" id="2735135"/>
    <lineage>
        <taxon>Bacteria</taxon>
        <taxon>Pseudomonadati</taxon>
        <taxon>Pseudomonadota</taxon>
        <taxon>Alphaproteobacteria</taxon>
        <taxon>Rhodospirillales</taxon>
        <taxon>Azospirillaceae</taxon>
        <taxon>Azospirillum</taxon>
    </lineage>
</organism>
<protein>
    <submittedName>
        <fullName evidence="2">(2Fe-2S)-binding protein</fullName>
    </submittedName>
</protein>
<dbReference type="Proteomes" id="UP000584642">
    <property type="component" value="Unassembled WGS sequence"/>
</dbReference>
<accession>A0ABX2TA95</accession>
<keyword evidence="3" id="KW-1185">Reference proteome</keyword>
<dbReference type="RefSeq" id="WP_180282987.1">
    <property type="nucleotide sequence ID" value="NZ_JABFDB010000011.1"/>
</dbReference>
<dbReference type="EMBL" id="JABFDB010000011">
    <property type="protein sequence ID" value="NYZ21210.1"/>
    <property type="molecule type" value="Genomic_DNA"/>
</dbReference>